<dbReference type="EMBL" id="GBRH01223003">
    <property type="protein sequence ID" value="JAD74892.1"/>
    <property type="molecule type" value="Transcribed_RNA"/>
</dbReference>
<accession>A0A0A9CTR3</accession>
<name>A0A0A9CTR3_ARUDO</name>
<protein>
    <submittedName>
        <fullName evidence="2">Cap1</fullName>
    </submittedName>
</protein>
<evidence type="ECO:0000256" key="1">
    <source>
        <dbReference type="SAM" id="MobiDB-lite"/>
    </source>
</evidence>
<organism evidence="2">
    <name type="scientific">Arundo donax</name>
    <name type="common">Giant reed</name>
    <name type="synonym">Donax arundinaceus</name>
    <dbReference type="NCBI Taxonomy" id="35708"/>
    <lineage>
        <taxon>Eukaryota</taxon>
        <taxon>Viridiplantae</taxon>
        <taxon>Streptophyta</taxon>
        <taxon>Embryophyta</taxon>
        <taxon>Tracheophyta</taxon>
        <taxon>Spermatophyta</taxon>
        <taxon>Magnoliopsida</taxon>
        <taxon>Liliopsida</taxon>
        <taxon>Poales</taxon>
        <taxon>Poaceae</taxon>
        <taxon>PACMAD clade</taxon>
        <taxon>Arundinoideae</taxon>
        <taxon>Arundineae</taxon>
        <taxon>Arundo</taxon>
    </lineage>
</organism>
<reference evidence="2" key="2">
    <citation type="journal article" date="2015" name="Data Brief">
        <title>Shoot transcriptome of the giant reed, Arundo donax.</title>
        <authorList>
            <person name="Barrero R.A."/>
            <person name="Guerrero F.D."/>
            <person name="Moolhuijzen P."/>
            <person name="Goolsby J.A."/>
            <person name="Tidwell J."/>
            <person name="Bellgard S.E."/>
            <person name="Bellgard M.I."/>
        </authorList>
    </citation>
    <scope>NUCLEOTIDE SEQUENCE</scope>
    <source>
        <tissue evidence="2">Shoot tissue taken approximately 20 cm above the soil surface</tissue>
    </source>
</reference>
<evidence type="ECO:0000313" key="2">
    <source>
        <dbReference type="EMBL" id="JAD74892.1"/>
    </source>
</evidence>
<dbReference type="AlphaFoldDB" id="A0A0A9CTR3"/>
<reference evidence="2" key="1">
    <citation type="submission" date="2014-09" db="EMBL/GenBank/DDBJ databases">
        <authorList>
            <person name="Magalhaes I.L.F."/>
            <person name="Oliveira U."/>
            <person name="Santos F.R."/>
            <person name="Vidigal T.H.D.A."/>
            <person name="Brescovit A.D."/>
            <person name="Santos A.J."/>
        </authorList>
    </citation>
    <scope>NUCLEOTIDE SEQUENCE</scope>
    <source>
        <tissue evidence="2">Shoot tissue taken approximately 20 cm above the soil surface</tissue>
    </source>
</reference>
<sequence length="82" mass="9476">MYQMGPRTVHSFLQEDPFSRPEPLKPPQSAFQWPHTVVKNALHWHHCTQLQPLRLSQGSYPCSPQANPEFSHLGDRMSCRPP</sequence>
<feature type="region of interest" description="Disordered" evidence="1">
    <location>
        <begin position="1"/>
        <end position="27"/>
    </location>
</feature>
<proteinExistence type="predicted"/>